<evidence type="ECO:0000313" key="2">
    <source>
        <dbReference type="Proteomes" id="UP000305539"/>
    </source>
</evidence>
<gene>
    <name evidence="1" type="ORF">FAZ69_22360</name>
</gene>
<proteinExistence type="predicted"/>
<accession>A0A4U1HVK8</accession>
<dbReference type="EMBL" id="SWJE01000013">
    <property type="protein sequence ID" value="TKC83784.1"/>
    <property type="molecule type" value="Genomic_DNA"/>
</dbReference>
<organism evidence="1 2">
    <name type="scientific">Trinickia terrae</name>
    <dbReference type="NCBI Taxonomy" id="2571161"/>
    <lineage>
        <taxon>Bacteria</taxon>
        <taxon>Pseudomonadati</taxon>
        <taxon>Pseudomonadota</taxon>
        <taxon>Betaproteobacteria</taxon>
        <taxon>Burkholderiales</taxon>
        <taxon>Burkholderiaceae</taxon>
        <taxon>Trinickia</taxon>
    </lineage>
</organism>
<keyword evidence="2" id="KW-1185">Reference proteome</keyword>
<dbReference type="AlphaFoldDB" id="A0A4U1HVK8"/>
<protein>
    <submittedName>
        <fullName evidence="1">Uncharacterized protein</fullName>
    </submittedName>
</protein>
<evidence type="ECO:0000313" key="1">
    <source>
        <dbReference type="EMBL" id="TKC83784.1"/>
    </source>
</evidence>
<name>A0A4U1HVK8_9BURK</name>
<dbReference type="Proteomes" id="UP000305539">
    <property type="component" value="Unassembled WGS sequence"/>
</dbReference>
<sequence length="85" mass="8348">MSAIVCGPGGVAGVTYALSSGRQIGCGTDTAGNTLYLQVSTLSTDQPVSGGEVAGAQVGGAVLLVLGAAWCVRALRDFLNSTCEG</sequence>
<dbReference type="RefSeq" id="WP_136897288.1">
    <property type="nucleotide sequence ID" value="NZ_SWJE01000013.1"/>
</dbReference>
<comment type="caution">
    <text evidence="1">The sequence shown here is derived from an EMBL/GenBank/DDBJ whole genome shotgun (WGS) entry which is preliminary data.</text>
</comment>
<dbReference type="OrthoDB" id="9108896at2"/>
<reference evidence="1 2" key="1">
    <citation type="submission" date="2019-04" db="EMBL/GenBank/DDBJ databases">
        <title>Trinickia sp. 7GSK02, isolated from subtropical forest soil.</title>
        <authorList>
            <person name="Gao Z.-H."/>
            <person name="Qiu L.-H."/>
        </authorList>
    </citation>
    <scope>NUCLEOTIDE SEQUENCE [LARGE SCALE GENOMIC DNA]</scope>
    <source>
        <strain evidence="1 2">7GSK02</strain>
    </source>
</reference>